<protein>
    <submittedName>
        <fullName evidence="1">Uncharacterized protein</fullName>
    </submittedName>
</protein>
<keyword evidence="2" id="KW-1185">Reference proteome</keyword>
<reference evidence="1 2" key="1">
    <citation type="submission" date="2019-10" db="EMBL/GenBank/DDBJ databases">
        <authorList>
            <person name="Karimi E."/>
        </authorList>
    </citation>
    <scope>NUCLEOTIDE SEQUENCE [LARGE SCALE GENOMIC DNA]</scope>
    <source>
        <strain evidence="1">Exiguobacterium sp. 9Y</strain>
    </source>
</reference>
<organism evidence="1 2">
    <name type="scientific">Exiguobacterium oxidotolerans</name>
    <dbReference type="NCBI Taxonomy" id="223958"/>
    <lineage>
        <taxon>Bacteria</taxon>
        <taxon>Bacillati</taxon>
        <taxon>Bacillota</taxon>
        <taxon>Bacilli</taxon>
        <taxon>Bacillales</taxon>
        <taxon>Bacillales Family XII. Incertae Sedis</taxon>
        <taxon>Exiguobacterium</taxon>
    </lineage>
</organism>
<sequence length="305" mass="34116">MNEQVKQEVDKIDISRGQVRSQLLAGVERARRPRFTGRKVATGLVAAALLLTVGGGKLLGETPPATEIVRTDGAVVVPNWAQDEQVEDSSTAGSMLPGLVYKQELYLAMETPLTDDVRTLQGERLERVTATLEETGDDVIENASNLGPVTLYRVDGYKPSVRLFAVGEEEGRKKVWLLERQTGFTVTTGNDFFKDLHLDQSVKHFAYQTFDEWNDAETARPVTVDRPYRAFLNALYQSDAMIREEVPKEVADYMHPDTMKVLRVTQADGITVSLRLIAGGYVVYPQLDVFFKVDPVAFKEMWEAL</sequence>
<accession>A0A653IG78</accession>
<dbReference type="AlphaFoldDB" id="A0A653IG78"/>
<gene>
    <name evidence="1" type="ORF">EXIGUO9Y_330047</name>
</gene>
<dbReference type="Proteomes" id="UP000439752">
    <property type="component" value="Unassembled WGS sequence"/>
</dbReference>
<dbReference type="EMBL" id="CABWKQ010000027">
    <property type="protein sequence ID" value="VWX37623.1"/>
    <property type="molecule type" value="Genomic_DNA"/>
</dbReference>
<evidence type="ECO:0000313" key="2">
    <source>
        <dbReference type="Proteomes" id="UP000439752"/>
    </source>
</evidence>
<evidence type="ECO:0000313" key="1">
    <source>
        <dbReference type="EMBL" id="VWX37623.1"/>
    </source>
</evidence>
<dbReference type="RefSeq" id="WP_159173606.1">
    <property type="nucleotide sequence ID" value="NZ_LR732312.1"/>
</dbReference>
<name>A0A653IG78_9BACL</name>
<proteinExistence type="predicted"/>